<protein>
    <recommendedName>
        <fullName evidence="4">Type IV conjugative transfer system protein TraE</fullName>
    </recommendedName>
</protein>
<dbReference type="KEGG" id="mint:C7M51_04392"/>
<feature type="transmembrane region" description="Helical" evidence="1">
    <location>
        <begin position="12"/>
        <end position="35"/>
    </location>
</feature>
<dbReference type="RefSeq" id="WP_160623781.1">
    <property type="nucleotide sequence ID" value="NZ_CP028272.1"/>
</dbReference>
<reference evidence="2 3" key="1">
    <citation type="submission" date="2018-03" db="EMBL/GenBank/DDBJ databases">
        <title>Pantoea intestinalis SRCM103226 isolated form the mealworm.</title>
        <authorList>
            <person name="Jeong D.-Y."/>
            <person name="Kim J.W."/>
        </authorList>
    </citation>
    <scope>NUCLEOTIDE SEQUENCE [LARGE SCALE GENOMIC DNA]</scope>
    <source>
        <strain evidence="2 3">SRCM103226</strain>
        <plasmid evidence="2 3">unnamed1</plasmid>
    </source>
</reference>
<keyword evidence="3" id="KW-1185">Reference proteome</keyword>
<keyword evidence="1" id="KW-0472">Membrane</keyword>
<name>A0A6P1Q6H3_9GAMM</name>
<evidence type="ECO:0000313" key="3">
    <source>
        <dbReference type="Proteomes" id="UP000464053"/>
    </source>
</evidence>
<evidence type="ECO:0000256" key="1">
    <source>
        <dbReference type="SAM" id="Phobius"/>
    </source>
</evidence>
<evidence type="ECO:0008006" key="4">
    <source>
        <dbReference type="Google" id="ProtNLM"/>
    </source>
</evidence>
<keyword evidence="1" id="KW-0812">Transmembrane</keyword>
<accession>A0A6P1Q6H3</accession>
<geneLocation type="plasmid" evidence="2 3">
    <name>unnamed1</name>
</geneLocation>
<dbReference type="OrthoDB" id="6537589at2"/>
<evidence type="ECO:0000313" key="2">
    <source>
        <dbReference type="EMBL" id="QHM74031.1"/>
    </source>
</evidence>
<keyword evidence="1" id="KW-1133">Transmembrane helix</keyword>
<organism evidence="2 3">
    <name type="scientific">Mixta intestinalis</name>
    <dbReference type="NCBI Taxonomy" id="1615494"/>
    <lineage>
        <taxon>Bacteria</taxon>
        <taxon>Pseudomonadati</taxon>
        <taxon>Pseudomonadota</taxon>
        <taxon>Gammaproteobacteria</taxon>
        <taxon>Enterobacterales</taxon>
        <taxon>Erwiniaceae</taxon>
        <taxon>Mixta</taxon>
    </lineage>
</organism>
<proteinExistence type="predicted"/>
<dbReference type="Proteomes" id="UP000464053">
    <property type="component" value="Plasmid unnamed1"/>
</dbReference>
<dbReference type="EMBL" id="CP028272">
    <property type="protein sequence ID" value="QHM74031.1"/>
    <property type="molecule type" value="Genomic_DNA"/>
</dbReference>
<dbReference type="InterPro" id="IPR007973">
    <property type="entry name" value="Pilus_assembly_TraE"/>
</dbReference>
<sequence>MELKLRSAGNRNMAVAILVLLVITILALGLCWRIYSDNQALTNKLLNNRQTIIMPYGADTPFSFTGERGDARYLRLMALAWLNLRLNISDKNVDSSHEILLAGACDGADKTLKGILANEALRIKENNGGSVFYPRDIRVWPDSGIVDITGDLHLSYGIQDGNPVAKHYRLRTDTRNSRLCWNAFLEVSDV</sequence>
<dbReference type="Pfam" id="PF05309">
    <property type="entry name" value="TraE"/>
    <property type="match status" value="1"/>
</dbReference>
<gene>
    <name evidence="2" type="ORF">C7M51_04392</name>
</gene>
<keyword evidence="2" id="KW-0614">Plasmid</keyword>
<dbReference type="AlphaFoldDB" id="A0A6P1Q6H3"/>